<keyword evidence="5" id="KW-0997">Cell inner membrane</keyword>
<gene>
    <name evidence="14" type="ORF">DI599_11815</name>
</gene>
<dbReference type="RefSeq" id="WP_338111223.1">
    <property type="nucleotide sequence ID" value="NZ_QFOH01000013.1"/>
</dbReference>
<evidence type="ECO:0000256" key="5">
    <source>
        <dbReference type="ARBA" id="ARBA00022519"/>
    </source>
</evidence>
<comment type="caution">
    <text evidence="14">The sequence shown here is derived from an EMBL/GenBank/DDBJ whole genome shotgun (WGS) entry which is preliminary data.</text>
</comment>
<evidence type="ECO:0000256" key="12">
    <source>
        <dbReference type="SAM" id="Phobius"/>
    </source>
</evidence>
<dbReference type="AlphaFoldDB" id="A0A2W5F105"/>
<evidence type="ECO:0000259" key="13">
    <source>
        <dbReference type="Pfam" id="PF12019"/>
    </source>
</evidence>
<dbReference type="GO" id="GO:0015627">
    <property type="term" value="C:type II protein secretion system complex"/>
    <property type="evidence" value="ECO:0007669"/>
    <property type="project" value="InterPro"/>
</dbReference>
<protein>
    <recommendedName>
        <fullName evidence="2">Type II secretion system protein H</fullName>
    </recommendedName>
    <alternativeName>
        <fullName evidence="10">General secretion pathway protein H</fullName>
    </alternativeName>
</protein>
<keyword evidence="4" id="KW-0488">Methylation</keyword>
<dbReference type="InterPro" id="IPR045584">
    <property type="entry name" value="Pilin-like"/>
</dbReference>
<dbReference type="Pfam" id="PF12019">
    <property type="entry name" value="GspH"/>
    <property type="match status" value="1"/>
</dbReference>
<keyword evidence="3" id="KW-1003">Cell membrane</keyword>
<evidence type="ECO:0000256" key="11">
    <source>
        <dbReference type="SAM" id="MobiDB-lite"/>
    </source>
</evidence>
<evidence type="ECO:0000256" key="8">
    <source>
        <dbReference type="ARBA" id="ARBA00023136"/>
    </source>
</evidence>
<name>A0A2W5F105_9PSED</name>
<proteinExistence type="inferred from homology"/>
<dbReference type="Proteomes" id="UP000249198">
    <property type="component" value="Unassembled WGS sequence"/>
</dbReference>
<dbReference type="GO" id="GO:0015628">
    <property type="term" value="P:protein secretion by the type II secretion system"/>
    <property type="evidence" value="ECO:0007669"/>
    <property type="project" value="InterPro"/>
</dbReference>
<dbReference type="SUPFAM" id="SSF54523">
    <property type="entry name" value="Pili subunits"/>
    <property type="match status" value="1"/>
</dbReference>
<organism evidence="14 15">
    <name type="scientific">Pseudomonas kuykendallii</name>
    <dbReference type="NCBI Taxonomy" id="1007099"/>
    <lineage>
        <taxon>Bacteria</taxon>
        <taxon>Pseudomonadati</taxon>
        <taxon>Pseudomonadota</taxon>
        <taxon>Gammaproteobacteria</taxon>
        <taxon>Pseudomonadales</taxon>
        <taxon>Pseudomonadaceae</taxon>
        <taxon>Pseudomonas</taxon>
    </lineage>
</organism>
<comment type="similarity">
    <text evidence="9">Belongs to the GSP H family.</text>
</comment>
<feature type="domain" description="General secretion pathway GspH" evidence="13">
    <location>
        <begin position="90"/>
        <end position="192"/>
    </location>
</feature>
<feature type="region of interest" description="Disordered" evidence="11">
    <location>
        <begin position="1"/>
        <end position="37"/>
    </location>
</feature>
<feature type="transmembrane region" description="Helical" evidence="12">
    <location>
        <begin position="48"/>
        <end position="75"/>
    </location>
</feature>
<dbReference type="InterPro" id="IPR012902">
    <property type="entry name" value="N_methyl_site"/>
</dbReference>
<dbReference type="GO" id="GO:0005886">
    <property type="term" value="C:plasma membrane"/>
    <property type="evidence" value="ECO:0007669"/>
    <property type="project" value="UniProtKB-SubCell"/>
</dbReference>
<evidence type="ECO:0000256" key="1">
    <source>
        <dbReference type="ARBA" id="ARBA00004377"/>
    </source>
</evidence>
<comment type="subcellular location">
    <subcellularLocation>
        <location evidence="1">Cell inner membrane</location>
        <topology evidence="1">Single-pass membrane protein</topology>
    </subcellularLocation>
</comment>
<reference evidence="14 15" key="1">
    <citation type="submission" date="2017-08" db="EMBL/GenBank/DDBJ databases">
        <title>Infants hospitalized years apart are colonized by the same room-sourced microbial strains.</title>
        <authorList>
            <person name="Brooks B."/>
            <person name="Olm M.R."/>
            <person name="Firek B.A."/>
            <person name="Baker R."/>
            <person name="Thomas B.C."/>
            <person name="Morowitz M.J."/>
            <person name="Banfield J.F."/>
        </authorList>
    </citation>
    <scope>NUCLEOTIDE SEQUENCE [LARGE SCALE GENOMIC DNA]</scope>
    <source>
        <strain evidence="14">S2_009_000_R2_77</strain>
    </source>
</reference>
<dbReference type="NCBIfam" id="TIGR02532">
    <property type="entry name" value="IV_pilin_GFxxxE"/>
    <property type="match status" value="1"/>
</dbReference>
<dbReference type="InterPro" id="IPR022346">
    <property type="entry name" value="T2SS_GspH"/>
</dbReference>
<feature type="compositionally biased region" description="Basic and acidic residues" evidence="11">
    <location>
        <begin position="18"/>
        <end position="30"/>
    </location>
</feature>
<evidence type="ECO:0000313" key="14">
    <source>
        <dbReference type="EMBL" id="PZP23339.1"/>
    </source>
</evidence>
<keyword evidence="6 12" id="KW-0812">Transmembrane</keyword>
<evidence type="ECO:0000256" key="6">
    <source>
        <dbReference type="ARBA" id="ARBA00022692"/>
    </source>
</evidence>
<sequence>MTLQLCWPRPPITNHPAEGSDHPRRRDFAKPHQHHQPQRIPRFFRMKLARMSVGFTLIELMITITLLGIFAALAVPSFSTMINNNRTQAASNEVYGLLQYARGIAAQNRTNYSVCLSNGEWTVKKTCSSSEALRTLARAPSVDVKASTNPIVFHGNGTATFPNEESAENGTIYICHDADPASGFTMIVQKSGSARIFPRGKKDAMSDMSTCQP</sequence>
<dbReference type="EMBL" id="QFOH01000013">
    <property type="protein sequence ID" value="PZP23339.1"/>
    <property type="molecule type" value="Genomic_DNA"/>
</dbReference>
<keyword evidence="7 12" id="KW-1133">Transmembrane helix</keyword>
<dbReference type="Pfam" id="PF07963">
    <property type="entry name" value="N_methyl"/>
    <property type="match status" value="1"/>
</dbReference>
<dbReference type="Gene3D" id="3.55.40.10">
    <property type="entry name" value="minor pseudopilin epsh domain"/>
    <property type="match status" value="1"/>
</dbReference>
<evidence type="ECO:0000256" key="9">
    <source>
        <dbReference type="ARBA" id="ARBA00025772"/>
    </source>
</evidence>
<evidence type="ECO:0000313" key="15">
    <source>
        <dbReference type="Proteomes" id="UP000249198"/>
    </source>
</evidence>
<evidence type="ECO:0000256" key="10">
    <source>
        <dbReference type="ARBA" id="ARBA00030775"/>
    </source>
</evidence>
<accession>A0A2W5F105</accession>
<keyword evidence="8 12" id="KW-0472">Membrane</keyword>
<evidence type="ECO:0000256" key="7">
    <source>
        <dbReference type="ARBA" id="ARBA00022989"/>
    </source>
</evidence>
<evidence type="ECO:0000256" key="4">
    <source>
        <dbReference type="ARBA" id="ARBA00022481"/>
    </source>
</evidence>
<evidence type="ECO:0000256" key="2">
    <source>
        <dbReference type="ARBA" id="ARBA00021549"/>
    </source>
</evidence>
<evidence type="ECO:0000256" key="3">
    <source>
        <dbReference type="ARBA" id="ARBA00022475"/>
    </source>
</evidence>